<name>A0A2B4R9Z4_STYPI</name>
<proteinExistence type="predicted"/>
<gene>
    <name evidence="3" type="ORF">AWC38_SpisGene22837</name>
</gene>
<evidence type="ECO:0000313" key="4">
    <source>
        <dbReference type="Proteomes" id="UP000225706"/>
    </source>
</evidence>
<dbReference type="EMBL" id="LSMT01001069">
    <property type="protein sequence ID" value="PFX13105.1"/>
    <property type="molecule type" value="Genomic_DNA"/>
</dbReference>
<keyword evidence="4" id="KW-1185">Reference proteome</keyword>
<dbReference type="Proteomes" id="UP000225706">
    <property type="component" value="Unassembled WGS sequence"/>
</dbReference>
<reference evidence="4" key="1">
    <citation type="journal article" date="2017" name="bioRxiv">
        <title>Comparative analysis of the genomes of Stylophora pistillata and Acropora digitifera provides evidence for extensive differences between species of corals.</title>
        <authorList>
            <person name="Voolstra C.R."/>
            <person name="Li Y."/>
            <person name="Liew Y.J."/>
            <person name="Baumgarten S."/>
            <person name="Zoccola D."/>
            <person name="Flot J.-F."/>
            <person name="Tambutte S."/>
            <person name="Allemand D."/>
            <person name="Aranda M."/>
        </authorList>
    </citation>
    <scope>NUCLEOTIDE SEQUENCE [LARGE SCALE GENOMIC DNA]</scope>
</reference>
<keyword evidence="2" id="KW-0812">Transmembrane</keyword>
<evidence type="ECO:0000313" key="3">
    <source>
        <dbReference type="EMBL" id="PFX13105.1"/>
    </source>
</evidence>
<feature type="coiled-coil region" evidence="1">
    <location>
        <begin position="12"/>
        <end position="95"/>
    </location>
</feature>
<dbReference type="AlphaFoldDB" id="A0A2B4R9Z4"/>
<keyword evidence="2" id="KW-1133">Transmembrane helix</keyword>
<feature type="transmembrane region" description="Helical" evidence="2">
    <location>
        <begin position="165"/>
        <end position="183"/>
    </location>
</feature>
<evidence type="ECO:0000256" key="1">
    <source>
        <dbReference type="SAM" id="Coils"/>
    </source>
</evidence>
<evidence type="ECO:0000256" key="2">
    <source>
        <dbReference type="SAM" id="Phobius"/>
    </source>
</evidence>
<sequence>MESHLSLALCSLEITQNQVKDQSKQIERLTSTYNDQSQQLSDQSKQIDSLMTKDMNQSQKIERLMSSLNDQSQQIASLTSTVQGLEQQIERLKGQDRYQAMQVNKMTNEAKGGTNKKGATNVMVKEGNNMEQGFKPKSINDIEVGMKVLFESTWFAGIFRGTVKYIGPLSVFIGSILICILIFKIRSDRVYNSCSGLITAQDIN</sequence>
<dbReference type="OrthoDB" id="2130750at2759"/>
<comment type="caution">
    <text evidence="3">The sequence shown here is derived from an EMBL/GenBank/DDBJ whole genome shotgun (WGS) entry which is preliminary data.</text>
</comment>
<keyword evidence="1" id="KW-0175">Coiled coil</keyword>
<protein>
    <submittedName>
        <fullName evidence="3">Uncharacterized protein</fullName>
    </submittedName>
</protein>
<organism evidence="3 4">
    <name type="scientific">Stylophora pistillata</name>
    <name type="common">Smooth cauliflower coral</name>
    <dbReference type="NCBI Taxonomy" id="50429"/>
    <lineage>
        <taxon>Eukaryota</taxon>
        <taxon>Metazoa</taxon>
        <taxon>Cnidaria</taxon>
        <taxon>Anthozoa</taxon>
        <taxon>Hexacorallia</taxon>
        <taxon>Scleractinia</taxon>
        <taxon>Astrocoeniina</taxon>
        <taxon>Pocilloporidae</taxon>
        <taxon>Stylophora</taxon>
    </lineage>
</organism>
<accession>A0A2B4R9Z4</accession>
<keyword evidence="2" id="KW-0472">Membrane</keyword>